<gene>
    <name evidence="1" type="ORF">BO82DRAFT_435382</name>
</gene>
<sequence length="177" mass="20777">MNSEIQTWLGRKPRASLTSSVLQHSRKFSLLFFTRPPGKTRDQMLFEQILNGTISDRDCSKFWKSVFSRSYSRDTAKAKSSHDGSESEDYFLELPWNDVDILANIPDLFTVEVTGTNDENCDIQCECQTCRKWVRAMYRAYRKPRFCVRRIENPADMHFYRRRDIPWPSCLSEAKNG</sequence>
<dbReference type="Proteomes" id="UP000248340">
    <property type="component" value="Unassembled WGS sequence"/>
</dbReference>
<dbReference type="AlphaFoldDB" id="A0A319CQZ9"/>
<accession>A0A319CQZ9</accession>
<proteinExistence type="predicted"/>
<protein>
    <submittedName>
        <fullName evidence="1">Uncharacterized protein</fullName>
    </submittedName>
</protein>
<keyword evidence="2" id="KW-1185">Reference proteome</keyword>
<organism evidence="1 2">
    <name type="scientific">Aspergillus uvarum CBS 121591</name>
    <dbReference type="NCBI Taxonomy" id="1448315"/>
    <lineage>
        <taxon>Eukaryota</taxon>
        <taxon>Fungi</taxon>
        <taxon>Dikarya</taxon>
        <taxon>Ascomycota</taxon>
        <taxon>Pezizomycotina</taxon>
        <taxon>Eurotiomycetes</taxon>
        <taxon>Eurotiomycetidae</taxon>
        <taxon>Eurotiales</taxon>
        <taxon>Aspergillaceae</taxon>
        <taxon>Aspergillus</taxon>
        <taxon>Aspergillus subgen. Circumdati</taxon>
    </lineage>
</organism>
<dbReference type="VEuPathDB" id="FungiDB:BO82DRAFT_435382"/>
<dbReference type="GeneID" id="37143764"/>
<dbReference type="RefSeq" id="XP_025488158.1">
    <property type="nucleotide sequence ID" value="XM_025641022.1"/>
</dbReference>
<name>A0A319CQZ9_9EURO</name>
<dbReference type="EMBL" id="KZ821734">
    <property type="protein sequence ID" value="PYH77958.1"/>
    <property type="molecule type" value="Genomic_DNA"/>
</dbReference>
<evidence type="ECO:0000313" key="2">
    <source>
        <dbReference type="Proteomes" id="UP000248340"/>
    </source>
</evidence>
<reference evidence="1 2" key="1">
    <citation type="submission" date="2016-12" db="EMBL/GenBank/DDBJ databases">
        <title>The genomes of Aspergillus section Nigri reveals drivers in fungal speciation.</title>
        <authorList>
            <consortium name="DOE Joint Genome Institute"/>
            <person name="Vesth T.C."/>
            <person name="Nybo J."/>
            <person name="Theobald S."/>
            <person name="Brandl J."/>
            <person name="Frisvad J.C."/>
            <person name="Nielsen K.F."/>
            <person name="Lyhne E.K."/>
            <person name="Kogle M.E."/>
            <person name="Kuo A."/>
            <person name="Riley R."/>
            <person name="Clum A."/>
            <person name="Nolan M."/>
            <person name="Lipzen A."/>
            <person name="Salamov A."/>
            <person name="Henrissat B."/>
            <person name="Wiebenga A."/>
            <person name="De Vries R.P."/>
            <person name="Grigoriev I.V."/>
            <person name="Mortensen U.H."/>
            <person name="Andersen M.R."/>
            <person name="Baker S.E."/>
        </authorList>
    </citation>
    <scope>NUCLEOTIDE SEQUENCE [LARGE SCALE GENOMIC DNA]</scope>
    <source>
        <strain evidence="1 2">CBS 121591</strain>
    </source>
</reference>
<evidence type="ECO:0000313" key="1">
    <source>
        <dbReference type="EMBL" id="PYH77958.1"/>
    </source>
</evidence>